<keyword evidence="5" id="KW-1185">Reference proteome</keyword>
<comment type="caution">
    <text evidence="4">The sequence shown here is derived from an EMBL/GenBank/DDBJ whole genome shotgun (WGS) entry which is preliminary data.</text>
</comment>
<dbReference type="PROSITE" id="PS50110">
    <property type="entry name" value="RESPONSE_REGULATORY"/>
    <property type="match status" value="1"/>
</dbReference>
<dbReference type="InterPro" id="IPR001789">
    <property type="entry name" value="Sig_transdc_resp-reg_receiver"/>
</dbReference>
<dbReference type="Gene3D" id="3.40.50.2300">
    <property type="match status" value="1"/>
</dbReference>
<dbReference type="AlphaFoldDB" id="A0A4U6QP53"/>
<dbReference type="InterPro" id="IPR016032">
    <property type="entry name" value="Sig_transdc_resp-reg_C-effctor"/>
</dbReference>
<dbReference type="PANTHER" id="PTHR43214">
    <property type="entry name" value="TWO-COMPONENT RESPONSE REGULATOR"/>
    <property type="match status" value="1"/>
</dbReference>
<sequence length="206" mass="21699">MDDDTVIRQGLPLLLPPARSIRSFADVETFLDAAPEVDAVLVDLVLSGTGRQGVRQGAAGVRAVAASGYRALIYTNEHRREVLAGCLAAGARGVIHKAEEMPALVSAITAVAAGGTVITPALVGLAEVVERRGGMPALSPRQREVLSGRARGQSFQAIADRLYISRRTAEEHMNLVAAKFVDYLSTHSAADLERHLGLGPGDLMGP</sequence>
<dbReference type="InterPro" id="IPR011006">
    <property type="entry name" value="CheY-like_superfamily"/>
</dbReference>
<evidence type="ECO:0000313" key="5">
    <source>
        <dbReference type="Proteomes" id="UP000306985"/>
    </source>
</evidence>
<proteinExistence type="predicted"/>
<keyword evidence="2" id="KW-0597">Phosphoprotein</keyword>
<evidence type="ECO:0000313" key="4">
    <source>
        <dbReference type="EMBL" id="TKV62251.1"/>
    </source>
</evidence>
<dbReference type="SUPFAM" id="SSF52172">
    <property type="entry name" value="CheY-like"/>
    <property type="match status" value="1"/>
</dbReference>
<evidence type="ECO:0000256" key="1">
    <source>
        <dbReference type="ARBA" id="ARBA00023125"/>
    </source>
</evidence>
<dbReference type="GO" id="GO:0000160">
    <property type="term" value="P:phosphorelay signal transduction system"/>
    <property type="evidence" value="ECO:0007669"/>
    <property type="project" value="InterPro"/>
</dbReference>
<dbReference type="GO" id="GO:0006355">
    <property type="term" value="P:regulation of DNA-templated transcription"/>
    <property type="evidence" value="ECO:0007669"/>
    <property type="project" value="InterPro"/>
</dbReference>
<dbReference type="PRINTS" id="PR00038">
    <property type="entry name" value="HTHLUXR"/>
</dbReference>
<feature type="domain" description="Response regulatory" evidence="3">
    <location>
        <begin position="1"/>
        <end position="112"/>
    </location>
</feature>
<dbReference type="PANTHER" id="PTHR43214:SF43">
    <property type="entry name" value="TWO-COMPONENT RESPONSE REGULATOR"/>
    <property type="match status" value="1"/>
</dbReference>
<name>A0A4U6QP53_9ACTN</name>
<gene>
    <name evidence="4" type="ORF">FDO65_08235</name>
</gene>
<dbReference type="InterPro" id="IPR000792">
    <property type="entry name" value="Tscrpt_reg_LuxR_C"/>
</dbReference>
<dbReference type="OrthoDB" id="3476822at2"/>
<keyword evidence="1" id="KW-0238">DNA-binding</keyword>
<evidence type="ECO:0000259" key="3">
    <source>
        <dbReference type="PROSITE" id="PS50110"/>
    </source>
</evidence>
<evidence type="ECO:0000256" key="2">
    <source>
        <dbReference type="PROSITE-ProRule" id="PRU00169"/>
    </source>
</evidence>
<accession>A0A4U6QP53</accession>
<dbReference type="EMBL" id="SZZH01000001">
    <property type="protein sequence ID" value="TKV62251.1"/>
    <property type="molecule type" value="Genomic_DNA"/>
</dbReference>
<dbReference type="Pfam" id="PF00196">
    <property type="entry name" value="GerE"/>
    <property type="match status" value="1"/>
</dbReference>
<dbReference type="SUPFAM" id="SSF46894">
    <property type="entry name" value="C-terminal effector domain of the bipartite response regulators"/>
    <property type="match status" value="1"/>
</dbReference>
<protein>
    <submittedName>
        <fullName evidence="4">Response regulator transcription factor</fullName>
    </submittedName>
</protein>
<dbReference type="Proteomes" id="UP000306985">
    <property type="component" value="Unassembled WGS sequence"/>
</dbReference>
<reference evidence="4 5" key="1">
    <citation type="submission" date="2019-05" db="EMBL/GenBank/DDBJ databases">
        <title>Nakamurella sp. N5BH11, whole genome shotgun sequence.</title>
        <authorList>
            <person name="Tuo L."/>
        </authorList>
    </citation>
    <scope>NUCLEOTIDE SEQUENCE [LARGE SCALE GENOMIC DNA]</scope>
    <source>
        <strain evidence="4 5">N5BH11</strain>
    </source>
</reference>
<dbReference type="GO" id="GO:0003677">
    <property type="term" value="F:DNA binding"/>
    <property type="evidence" value="ECO:0007669"/>
    <property type="project" value="UniProtKB-KW"/>
</dbReference>
<organism evidence="4 5">
    <name type="scientific">Nakamurella flava</name>
    <dbReference type="NCBI Taxonomy" id="2576308"/>
    <lineage>
        <taxon>Bacteria</taxon>
        <taxon>Bacillati</taxon>
        <taxon>Actinomycetota</taxon>
        <taxon>Actinomycetes</taxon>
        <taxon>Nakamurellales</taxon>
        <taxon>Nakamurellaceae</taxon>
        <taxon>Nakamurella</taxon>
    </lineage>
</organism>
<feature type="modified residue" description="4-aspartylphosphate" evidence="2">
    <location>
        <position position="43"/>
    </location>
</feature>
<dbReference type="InterPro" id="IPR039420">
    <property type="entry name" value="WalR-like"/>
</dbReference>
<dbReference type="SMART" id="SM00421">
    <property type="entry name" value="HTH_LUXR"/>
    <property type="match status" value="1"/>
</dbReference>